<name>I0JMI9_HALH3</name>
<protein>
    <recommendedName>
        <fullName evidence="3">YlqD protein</fullName>
    </recommendedName>
</protein>
<accession>I0JMI9</accession>
<dbReference type="STRING" id="866895.HBHAL_3012"/>
<dbReference type="PATRIC" id="fig|866895.3.peg.2031"/>
<dbReference type="Pfam" id="PF11068">
    <property type="entry name" value="YlqD"/>
    <property type="match status" value="1"/>
</dbReference>
<gene>
    <name evidence="1" type="primary">ylqD</name>
    <name evidence="1" type="ordered locus">HBHAL_3012</name>
</gene>
<dbReference type="KEGG" id="hhd:HBHAL_3012"/>
<sequence length="167" mass="19658">MVPKSDFVPHTYISFHVKGRGLTFPFFTIQRKNEKGGSWMQIIRKIPVKQVLTETSRELLIERFEKQSSQLDQECRQLAFEQKKLERKPGMSKQEVEKRFSKEISRRKEQMRWITGQLSQLSILPDHSELEIDEVEAILTVEEGDDWKTAVTEQQIIIKDGKVIRAR</sequence>
<evidence type="ECO:0000313" key="1">
    <source>
        <dbReference type="EMBL" id="CCG45359.1"/>
    </source>
</evidence>
<dbReference type="EMBL" id="HE717023">
    <property type="protein sequence ID" value="CCG45359.1"/>
    <property type="molecule type" value="Genomic_DNA"/>
</dbReference>
<keyword evidence="2" id="KW-1185">Reference proteome</keyword>
<dbReference type="AlphaFoldDB" id="I0JMI9"/>
<reference evidence="1 2" key="1">
    <citation type="journal article" date="2013" name="Environ. Microbiol.">
        <title>Chloride and organic osmolytes: a hybrid strategy to cope with elevated salinities by the moderately halophilic, chloride-dependent bacterium Halobacillus halophilus.</title>
        <authorList>
            <person name="Saum S.H."/>
            <person name="Pfeiffer F."/>
            <person name="Palm P."/>
            <person name="Rampp M."/>
            <person name="Schuster S.C."/>
            <person name="Muller V."/>
            <person name="Oesterhelt D."/>
        </authorList>
    </citation>
    <scope>NUCLEOTIDE SEQUENCE [LARGE SCALE GENOMIC DNA]</scope>
    <source>
        <strain evidence="2">ATCC 35676 / DSM 2266 / JCM 20832 / KCTC 3685 / LMG 17431 / NBRC 102448 / NCIMB 2269</strain>
    </source>
</reference>
<organism evidence="1 2">
    <name type="scientific">Halobacillus halophilus (strain ATCC 35676 / DSM 2266 / JCM 20832 / KCTC 3685 / LMG 17431 / NBRC 102448 / NCIMB 2269)</name>
    <name type="common">Sporosarcina halophila</name>
    <dbReference type="NCBI Taxonomy" id="866895"/>
    <lineage>
        <taxon>Bacteria</taxon>
        <taxon>Bacillati</taxon>
        <taxon>Bacillota</taxon>
        <taxon>Bacilli</taxon>
        <taxon>Bacillales</taxon>
        <taxon>Bacillaceae</taxon>
        <taxon>Halobacillus</taxon>
    </lineage>
</organism>
<dbReference type="Proteomes" id="UP000007397">
    <property type="component" value="Chromosome"/>
</dbReference>
<evidence type="ECO:0000313" key="2">
    <source>
        <dbReference type="Proteomes" id="UP000007397"/>
    </source>
</evidence>
<dbReference type="InterPro" id="IPR021297">
    <property type="entry name" value="YlqD"/>
</dbReference>
<dbReference type="HOGENOM" id="CLU_135539_1_0_9"/>
<dbReference type="eggNOG" id="ENOG5032CV6">
    <property type="taxonomic scope" value="Bacteria"/>
</dbReference>
<proteinExistence type="predicted"/>
<dbReference type="Gene3D" id="6.10.140.1110">
    <property type="match status" value="1"/>
</dbReference>
<evidence type="ECO:0008006" key="3">
    <source>
        <dbReference type="Google" id="ProtNLM"/>
    </source>
</evidence>